<reference evidence="4 5" key="1">
    <citation type="journal article" date="2013" name="Proc. Natl. Acad. Sci. U.S.A.">
        <title>Genome of an arbuscular mycorrhizal fungus provides insight into the oldest plant symbiosis.</title>
        <authorList>
            <person name="Tisserant E."/>
            <person name="Malbreil M."/>
            <person name="Kuo A."/>
            <person name="Kohler A."/>
            <person name="Symeonidi A."/>
            <person name="Balestrini R."/>
            <person name="Charron P."/>
            <person name="Duensing N."/>
            <person name="Frei Dit Frey N."/>
            <person name="Gianinazzi-Pearson V."/>
            <person name="Gilbert L.B."/>
            <person name="Handa Y."/>
            <person name="Herr J.R."/>
            <person name="Hijri M."/>
            <person name="Koul R."/>
            <person name="Kawaguchi M."/>
            <person name="Krajinski F."/>
            <person name="Lammers P.J."/>
            <person name="Masclaux F.G."/>
            <person name="Murat C."/>
            <person name="Morin E."/>
            <person name="Ndikumana S."/>
            <person name="Pagni M."/>
            <person name="Petitpierre D."/>
            <person name="Requena N."/>
            <person name="Rosikiewicz P."/>
            <person name="Riley R."/>
            <person name="Saito K."/>
            <person name="San Clemente H."/>
            <person name="Shapiro H."/>
            <person name="van Tuinen D."/>
            <person name="Becard G."/>
            <person name="Bonfante P."/>
            <person name="Paszkowski U."/>
            <person name="Shachar-Hill Y.Y."/>
            <person name="Tuskan G.A."/>
            <person name="Young P.W."/>
            <person name="Sanders I.R."/>
            <person name="Henrissat B."/>
            <person name="Rensing S.A."/>
            <person name="Grigoriev I.V."/>
            <person name="Corradi N."/>
            <person name="Roux C."/>
            <person name="Martin F."/>
        </authorList>
    </citation>
    <scope>NUCLEOTIDE SEQUENCE [LARGE SCALE GENOMIC DNA]</scope>
    <source>
        <strain evidence="4 5">DAOM 197198</strain>
    </source>
</reference>
<evidence type="ECO:0000256" key="1">
    <source>
        <dbReference type="SAM" id="Phobius"/>
    </source>
</evidence>
<accession>A0A2P4P3H8</accession>
<evidence type="ECO:0000313" key="4">
    <source>
        <dbReference type="EMBL" id="POG59941.1"/>
    </source>
</evidence>
<keyword evidence="1" id="KW-0472">Membrane</keyword>
<dbReference type="InterPro" id="IPR018827">
    <property type="entry name" value="YTP1_C"/>
</dbReference>
<keyword evidence="1" id="KW-0812">Transmembrane</keyword>
<feature type="non-terminal residue" evidence="4">
    <location>
        <position position="1"/>
    </location>
</feature>
<feature type="chain" id="PRO_5015201432" description="Protein YTP1-like C-terminal domain-containing protein" evidence="2">
    <location>
        <begin position="25"/>
        <end position="125"/>
    </location>
</feature>
<feature type="transmembrane region" description="Helical" evidence="1">
    <location>
        <begin position="34"/>
        <end position="53"/>
    </location>
</feature>
<feature type="signal peptide" evidence="2">
    <location>
        <begin position="1"/>
        <end position="24"/>
    </location>
</feature>
<organism evidence="4 5">
    <name type="scientific">Rhizophagus irregularis (strain DAOM 181602 / DAOM 197198 / MUCL 43194)</name>
    <name type="common">Arbuscular mycorrhizal fungus</name>
    <name type="synonym">Glomus intraradices</name>
    <dbReference type="NCBI Taxonomy" id="747089"/>
    <lineage>
        <taxon>Eukaryota</taxon>
        <taxon>Fungi</taxon>
        <taxon>Fungi incertae sedis</taxon>
        <taxon>Mucoromycota</taxon>
        <taxon>Glomeromycotina</taxon>
        <taxon>Glomeromycetes</taxon>
        <taxon>Glomerales</taxon>
        <taxon>Glomeraceae</taxon>
        <taxon>Rhizophagus</taxon>
    </lineage>
</organism>
<gene>
    <name evidence="4" type="ORF">GLOIN_2v1717519</name>
</gene>
<dbReference type="VEuPathDB" id="FungiDB:RhiirFUN_026273"/>
<proteinExistence type="predicted"/>
<sequence length="125" mass="14617">LILILFIYTQFLLGFITLSDTCHGESFGNCLAHYVKGSIFFWFGLVAFIRYLGFFEKFGWNWNLLQISSLDNFNDEKNQKGKISFSLLESIIIFSYGISNTFLEHTGKDPWNHRDIQHATLAFMW</sequence>
<dbReference type="Proteomes" id="UP000018888">
    <property type="component" value="Unassembled WGS sequence"/>
</dbReference>
<evidence type="ECO:0000256" key="2">
    <source>
        <dbReference type="SAM" id="SignalP"/>
    </source>
</evidence>
<protein>
    <recommendedName>
        <fullName evidence="3">Protein YTP1-like C-terminal domain-containing protein</fullName>
    </recommendedName>
</protein>
<keyword evidence="5" id="KW-1185">Reference proteome</keyword>
<dbReference type="Pfam" id="PF10355">
    <property type="entry name" value="Ytp1"/>
    <property type="match status" value="1"/>
</dbReference>
<dbReference type="AlphaFoldDB" id="A0A2P4P3H8"/>
<evidence type="ECO:0000259" key="3">
    <source>
        <dbReference type="Pfam" id="PF10355"/>
    </source>
</evidence>
<dbReference type="EMBL" id="AUPC02000420">
    <property type="protein sequence ID" value="POG59941.1"/>
    <property type="molecule type" value="Genomic_DNA"/>
</dbReference>
<reference evidence="4 5" key="2">
    <citation type="journal article" date="2018" name="New Phytol.">
        <title>High intraspecific genome diversity in the model arbuscular mycorrhizal symbiont Rhizophagus irregularis.</title>
        <authorList>
            <person name="Chen E.C.H."/>
            <person name="Morin E."/>
            <person name="Beaudet D."/>
            <person name="Noel J."/>
            <person name="Yildirir G."/>
            <person name="Ndikumana S."/>
            <person name="Charron P."/>
            <person name="St-Onge C."/>
            <person name="Giorgi J."/>
            <person name="Kruger M."/>
            <person name="Marton T."/>
            <person name="Ropars J."/>
            <person name="Grigoriev I.V."/>
            <person name="Hainaut M."/>
            <person name="Henrissat B."/>
            <person name="Roux C."/>
            <person name="Martin F."/>
            <person name="Corradi N."/>
        </authorList>
    </citation>
    <scope>NUCLEOTIDE SEQUENCE [LARGE SCALE GENOMIC DNA]</scope>
    <source>
        <strain evidence="4 5">DAOM 197198</strain>
    </source>
</reference>
<feature type="domain" description="Protein YTP1-like C-terminal" evidence="3">
    <location>
        <begin position="7"/>
        <end position="125"/>
    </location>
</feature>
<keyword evidence="2" id="KW-0732">Signal</keyword>
<dbReference type="PANTHER" id="PTHR31685:SF3">
    <property type="entry name" value="INTEGRAL MEMBRANE PROTEIN (AFU_ORTHOLOGUE AFUA_6G12730)"/>
    <property type="match status" value="1"/>
</dbReference>
<comment type="caution">
    <text evidence="4">The sequence shown here is derived from an EMBL/GenBank/DDBJ whole genome shotgun (WGS) entry which is preliminary data.</text>
</comment>
<keyword evidence="1" id="KW-1133">Transmembrane helix</keyword>
<name>A0A2P4P3H8_RHIID</name>
<evidence type="ECO:0000313" key="5">
    <source>
        <dbReference type="Proteomes" id="UP000018888"/>
    </source>
</evidence>
<dbReference type="PANTHER" id="PTHR31685">
    <property type="entry name" value="INTEGRAL MEMBRANE PROTEIN (AFU_ORTHOLOGUE AFUA_6G12730)-RELATED"/>
    <property type="match status" value="1"/>
</dbReference>